<gene>
    <name evidence="2" type="ORF">PTTG_29633</name>
</gene>
<dbReference type="VEuPathDB" id="FungiDB:PTTG_29633"/>
<keyword evidence="4" id="KW-1185">Reference proteome</keyword>
<evidence type="ECO:0000313" key="2">
    <source>
        <dbReference type="EMBL" id="OAV86980.1"/>
    </source>
</evidence>
<reference evidence="3" key="4">
    <citation type="submission" date="2025-05" db="UniProtKB">
        <authorList>
            <consortium name="EnsemblFungi"/>
        </authorList>
    </citation>
    <scope>IDENTIFICATION</scope>
    <source>
        <strain evidence="3">isolate 1-1 / race 1 (BBBD)</strain>
    </source>
</reference>
<feature type="non-terminal residue" evidence="2">
    <location>
        <position position="144"/>
    </location>
</feature>
<protein>
    <submittedName>
        <fullName evidence="2 3">Uncharacterized protein</fullName>
    </submittedName>
</protein>
<reference evidence="2" key="2">
    <citation type="submission" date="2016-05" db="EMBL/GenBank/DDBJ databases">
        <title>Comparative analysis highlights variable genome content of wheat rusts and divergence of the mating loci.</title>
        <authorList>
            <person name="Cuomo C.A."/>
            <person name="Bakkeren G."/>
            <person name="Szabo L."/>
            <person name="Khalil H."/>
            <person name="Joly D."/>
            <person name="Goldberg J."/>
            <person name="Young S."/>
            <person name="Zeng Q."/>
            <person name="Fellers J."/>
        </authorList>
    </citation>
    <scope>NUCLEOTIDE SEQUENCE [LARGE SCALE GENOMIC DNA]</scope>
    <source>
        <strain evidence="2">1-1 BBBD Race 1</strain>
    </source>
</reference>
<evidence type="ECO:0000256" key="1">
    <source>
        <dbReference type="SAM" id="MobiDB-lite"/>
    </source>
</evidence>
<reference evidence="2" key="1">
    <citation type="submission" date="2009-11" db="EMBL/GenBank/DDBJ databases">
        <authorList>
            <consortium name="The Broad Institute Genome Sequencing Platform"/>
            <person name="Ward D."/>
            <person name="Feldgarden M."/>
            <person name="Earl A."/>
            <person name="Young S.K."/>
            <person name="Zeng Q."/>
            <person name="Koehrsen M."/>
            <person name="Alvarado L."/>
            <person name="Berlin A."/>
            <person name="Bochicchio J."/>
            <person name="Borenstein D."/>
            <person name="Chapman S.B."/>
            <person name="Chen Z."/>
            <person name="Engels R."/>
            <person name="Freedman E."/>
            <person name="Gellesch M."/>
            <person name="Goldberg J."/>
            <person name="Griggs A."/>
            <person name="Gujja S."/>
            <person name="Heilman E."/>
            <person name="Heiman D."/>
            <person name="Hepburn T."/>
            <person name="Howarth C."/>
            <person name="Jen D."/>
            <person name="Larson L."/>
            <person name="Lewis B."/>
            <person name="Mehta T."/>
            <person name="Park D."/>
            <person name="Pearson M."/>
            <person name="Roberts A."/>
            <person name="Saif S."/>
            <person name="Shea T."/>
            <person name="Shenoy N."/>
            <person name="Sisk P."/>
            <person name="Stolte C."/>
            <person name="Sykes S."/>
            <person name="Thomson T."/>
            <person name="Walk T."/>
            <person name="White J."/>
            <person name="Yandava C."/>
            <person name="Izard J."/>
            <person name="Baranova O.V."/>
            <person name="Blanton J.M."/>
            <person name="Tanner A.C."/>
            <person name="Dewhirst F.E."/>
            <person name="Haas B."/>
            <person name="Nusbaum C."/>
            <person name="Birren B."/>
        </authorList>
    </citation>
    <scope>NUCLEOTIDE SEQUENCE [LARGE SCALE GENOMIC DNA]</scope>
    <source>
        <strain evidence="2">1-1 BBBD Race 1</strain>
    </source>
</reference>
<feature type="region of interest" description="Disordered" evidence="1">
    <location>
        <begin position="41"/>
        <end position="60"/>
    </location>
</feature>
<evidence type="ECO:0000313" key="3">
    <source>
        <dbReference type="EnsemblFungi" id="PTTG_29633-t43_1-p1"/>
    </source>
</evidence>
<accession>A0A180G2Z8</accession>
<proteinExistence type="predicted"/>
<dbReference type="EnsemblFungi" id="PTTG_29633-t43_1">
    <property type="protein sequence ID" value="PTTG_29633-t43_1-p1"/>
    <property type="gene ID" value="PTTG_29633"/>
</dbReference>
<feature type="region of interest" description="Disordered" evidence="1">
    <location>
        <begin position="108"/>
        <end position="144"/>
    </location>
</feature>
<organism evidence="2">
    <name type="scientific">Puccinia triticina (isolate 1-1 / race 1 (BBBD))</name>
    <name type="common">Brown leaf rust fungus</name>
    <dbReference type="NCBI Taxonomy" id="630390"/>
    <lineage>
        <taxon>Eukaryota</taxon>
        <taxon>Fungi</taxon>
        <taxon>Dikarya</taxon>
        <taxon>Basidiomycota</taxon>
        <taxon>Pucciniomycotina</taxon>
        <taxon>Pucciniomycetes</taxon>
        <taxon>Pucciniales</taxon>
        <taxon>Pucciniaceae</taxon>
        <taxon>Puccinia</taxon>
    </lineage>
</organism>
<reference evidence="3 4" key="3">
    <citation type="journal article" date="2017" name="G3 (Bethesda)">
        <title>Comparative analysis highlights variable genome content of wheat rusts and divergence of the mating loci.</title>
        <authorList>
            <person name="Cuomo C.A."/>
            <person name="Bakkeren G."/>
            <person name="Khalil H.B."/>
            <person name="Panwar V."/>
            <person name="Joly D."/>
            <person name="Linning R."/>
            <person name="Sakthikumar S."/>
            <person name="Song X."/>
            <person name="Adiconis X."/>
            <person name="Fan L."/>
            <person name="Goldberg J.M."/>
            <person name="Levin J.Z."/>
            <person name="Young S."/>
            <person name="Zeng Q."/>
            <person name="Anikster Y."/>
            <person name="Bruce M."/>
            <person name="Wang M."/>
            <person name="Yin C."/>
            <person name="McCallum B."/>
            <person name="Szabo L.J."/>
            <person name="Hulbert S."/>
            <person name="Chen X."/>
            <person name="Fellers J.P."/>
        </authorList>
    </citation>
    <scope>NUCLEOTIDE SEQUENCE</scope>
    <source>
        <strain evidence="3">isolate 1-1 / race 1 (BBBD)</strain>
        <strain evidence="4">Isolate 1-1 / race 1 (BBBD)</strain>
    </source>
</reference>
<dbReference type="EMBL" id="ADAS02000668">
    <property type="protein sequence ID" value="OAV86980.1"/>
    <property type="molecule type" value="Genomic_DNA"/>
</dbReference>
<evidence type="ECO:0000313" key="4">
    <source>
        <dbReference type="Proteomes" id="UP000005240"/>
    </source>
</evidence>
<dbReference type="AlphaFoldDB" id="A0A180G2Z8"/>
<dbReference type="Proteomes" id="UP000005240">
    <property type="component" value="Unassembled WGS sequence"/>
</dbReference>
<sequence length="144" mass="16073">SHFGQLFDLAHEWLTLWKICGQYEANDSNVVIDLRDQDNSELGHTASHHKGSSSNLDGRVDGQVEHRHTVIDTSAHSGILREMRSEEPLAKKMHLGGSSMEAPIEHSLVGKDPRKESAQIGLGRIATETPSTEPHQEHRLRKQT</sequence>
<feature type="compositionally biased region" description="Basic and acidic residues" evidence="1">
    <location>
        <begin position="108"/>
        <end position="117"/>
    </location>
</feature>
<name>A0A180G2Z8_PUCT1</name>
<feature type="non-terminal residue" evidence="2">
    <location>
        <position position="1"/>
    </location>
</feature>